<keyword evidence="2" id="KW-1185">Reference proteome</keyword>
<protein>
    <submittedName>
        <fullName evidence="1">Uncharacterized protein</fullName>
    </submittedName>
</protein>
<accession>A0A9N7YM37</accession>
<reference evidence="1" key="1">
    <citation type="submission" date="2020-03" db="EMBL/GenBank/DDBJ databases">
        <authorList>
            <person name="Weist P."/>
        </authorList>
    </citation>
    <scope>NUCLEOTIDE SEQUENCE</scope>
</reference>
<evidence type="ECO:0000313" key="2">
    <source>
        <dbReference type="Proteomes" id="UP001153269"/>
    </source>
</evidence>
<evidence type="ECO:0000313" key="1">
    <source>
        <dbReference type="EMBL" id="CAB1430321.1"/>
    </source>
</evidence>
<dbReference type="EMBL" id="CADEAL010001224">
    <property type="protein sequence ID" value="CAB1430321.1"/>
    <property type="molecule type" value="Genomic_DNA"/>
</dbReference>
<dbReference type="Proteomes" id="UP001153269">
    <property type="component" value="Unassembled WGS sequence"/>
</dbReference>
<gene>
    <name evidence="1" type="ORF">PLEPLA_LOCUS18303</name>
</gene>
<name>A0A9N7YM37_PLEPL</name>
<dbReference type="AlphaFoldDB" id="A0A9N7YM37"/>
<comment type="caution">
    <text evidence="1">The sequence shown here is derived from an EMBL/GenBank/DDBJ whole genome shotgun (WGS) entry which is preliminary data.</text>
</comment>
<proteinExistence type="predicted"/>
<sequence length="221" mass="23910">MVALTGAVQPPGPHELSVITTSQGNGGFLADQQACADHLRLQKHSLCPPKLLGRFTLLSLPDTLLPFTPLEDNDSVLLRTVHDTTSSFFTEVVSSPFTVPEGEHLLPLDVNLDGVTSKWFGDRYAPDRPPPPLASDGGGSVTRYRSGRPSMCDTQMALDFTPTILTTSEDLGYVSLRVTAQPQSEEFEPEPRCGSQVWLRAADGLPGSVKWLLTAPRSALQ</sequence>
<organism evidence="1 2">
    <name type="scientific">Pleuronectes platessa</name>
    <name type="common">European plaice</name>
    <dbReference type="NCBI Taxonomy" id="8262"/>
    <lineage>
        <taxon>Eukaryota</taxon>
        <taxon>Metazoa</taxon>
        <taxon>Chordata</taxon>
        <taxon>Craniata</taxon>
        <taxon>Vertebrata</taxon>
        <taxon>Euteleostomi</taxon>
        <taxon>Actinopterygii</taxon>
        <taxon>Neopterygii</taxon>
        <taxon>Teleostei</taxon>
        <taxon>Neoteleostei</taxon>
        <taxon>Acanthomorphata</taxon>
        <taxon>Carangaria</taxon>
        <taxon>Pleuronectiformes</taxon>
        <taxon>Pleuronectoidei</taxon>
        <taxon>Pleuronectidae</taxon>
        <taxon>Pleuronectes</taxon>
    </lineage>
</organism>